<dbReference type="AlphaFoldDB" id="A0A3N6MRP2"/>
<feature type="domain" description="Acyl-CoA oxidase/dehydrogenase middle" evidence="7">
    <location>
        <begin position="120"/>
        <end position="213"/>
    </location>
</feature>
<proteinExistence type="inferred from homology"/>
<gene>
    <name evidence="9" type="ORF">D1Y85_10945</name>
</gene>
<name>A0A3N6MRP2_9BURK</name>
<dbReference type="Pfam" id="PF02771">
    <property type="entry name" value="Acyl-CoA_dh_N"/>
    <property type="match status" value="1"/>
</dbReference>
<dbReference type="RefSeq" id="WP_124151076.1">
    <property type="nucleotide sequence ID" value="NZ_RQIS01000007.1"/>
</dbReference>
<dbReference type="InterPro" id="IPR006091">
    <property type="entry name" value="Acyl-CoA_Oxase/DH_mid-dom"/>
</dbReference>
<dbReference type="PANTHER" id="PTHR43884">
    <property type="entry name" value="ACYL-COA DEHYDROGENASE"/>
    <property type="match status" value="1"/>
</dbReference>
<evidence type="ECO:0000259" key="8">
    <source>
        <dbReference type="Pfam" id="PF02771"/>
    </source>
</evidence>
<dbReference type="InterPro" id="IPR009100">
    <property type="entry name" value="AcylCoA_DH/oxidase_NM_dom_sf"/>
</dbReference>
<evidence type="ECO:0000313" key="9">
    <source>
        <dbReference type="EMBL" id="RQH06398.1"/>
    </source>
</evidence>
<dbReference type="GO" id="GO:0050660">
    <property type="term" value="F:flavin adenine dinucleotide binding"/>
    <property type="evidence" value="ECO:0007669"/>
    <property type="project" value="InterPro"/>
</dbReference>
<reference evidence="9 10" key="1">
    <citation type="submission" date="2018-11" db="EMBL/GenBank/DDBJ databases">
        <title>Paraburkholderia sp. DHOA04, isolated from soil.</title>
        <authorList>
            <person name="Gao Z.-H."/>
            <person name="Qiu L.-H."/>
            <person name="Fu J.-C."/>
        </authorList>
    </citation>
    <scope>NUCLEOTIDE SEQUENCE [LARGE SCALE GENOMIC DNA]</scope>
    <source>
        <strain evidence="9 10">DHOA04</strain>
    </source>
</reference>
<dbReference type="Gene3D" id="2.40.110.10">
    <property type="entry name" value="Butyryl-CoA Dehydrogenase, subunit A, domain 2"/>
    <property type="match status" value="1"/>
</dbReference>
<protein>
    <submittedName>
        <fullName evidence="9">Acyl-CoA dehydrogenase</fullName>
    </submittedName>
</protein>
<feature type="domain" description="Acyl-CoA dehydrogenase/oxidase C-terminal" evidence="6">
    <location>
        <begin position="230"/>
        <end position="354"/>
    </location>
</feature>
<dbReference type="Gene3D" id="1.10.540.10">
    <property type="entry name" value="Acyl-CoA dehydrogenase/oxidase, N-terminal domain"/>
    <property type="match status" value="1"/>
</dbReference>
<feature type="domain" description="Acyl-CoA dehydrogenase/oxidase N-terminal" evidence="8">
    <location>
        <begin position="6"/>
        <end position="116"/>
    </location>
</feature>
<dbReference type="SUPFAM" id="SSF47203">
    <property type="entry name" value="Acyl-CoA dehydrogenase C-terminal domain-like"/>
    <property type="match status" value="1"/>
</dbReference>
<evidence type="ECO:0000256" key="3">
    <source>
        <dbReference type="ARBA" id="ARBA00022630"/>
    </source>
</evidence>
<comment type="cofactor">
    <cofactor evidence="1">
        <name>FAD</name>
        <dbReference type="ChEBI" id="CHEBI:57692"/>
    </cofactor>
</comment>
<dbReference type="Pfam" id="PF02770">
    <property type="entry name" value="Acyl-CoA_dh_M"/>
    <property type="match status" value="1"/>
</dbReference>
<organism evidence="9 10">
    <name type="scientific">Paraburkholderia dinghuensis</name>
    <dbReference type="NCBI Taxonomy" id="2305225"/>
    <lineage>
        <taxon>Bacteria</taxon>
        <taxon>Pseudomonadati</taxon>
        <taxon>Pseudomonadota</taxon>
        <taxon>Betaproteobacteria</taxon>
        <taxon>Burkholderiales</taxon>
        <taxon>Burkholderiaceae</taxon>
        <taxon>Paraburkholderia</taxon>
    </lineage>
</organism>
<keyword evidence="4" id="KW-0274">FAD</keyword>
<dbReference type="CDD" id="cd00567">
    <property type="entry name" value="ACAD"/>
    <property type="match status" value="1"/>
</dbReference>
<dbReference type="InterPro" id="IPR009075">
    <property type="entry name" value="AcylCo_DH/oxidase_C"/>
</dbReference>
<evidence type="ECO:0000259" key="6">
    <source>
        <dbReference type="Pfam" id="PF00441"/>
    </source>
</evidence>
<dbReference type="OrthoDB" id="9770681at2"/>
<dbReference type="InterPro" id="IPR037069">
    <property type="entry name" value="AcylCoA_DH/ox_N_sf"/>
</dbReference>
<dbReference type="GO" id="GO:0003995">
    <property type="term" value="F:acyl-CoA dehydrogenase activity"/>
    <property type="evidence" value="ECO:0007669"/>
    <property type="project" value="TreeGrafter"/>
</dbReference>
<dbReference type="InterPro" id="IPR036250">
    <property type="entry name" value="AcylCo_DH-like_C"/>
</dbReference>
<keyword evidence="10" id="KW-1185">Reference proteome</keyword>
<evidence type="ECO:0000256" key="4">
    <source>
        <dbReference type="ARBA" id="ARBA00022827"/>
    </source>
</evidence>
<evidence type="ECO:0000256" key="5">
    <source>
        <dbReference type="ARBA" id="ARBA00023002"/>
    </source>
</evidence>
<dbReference type="Proteomes" id="UP000272778">
    <property type="component" value="Unassembled WGS sequence"/>
</dbReference>
<comment type="caution">
    <text evidence="9">The sequence shown here is derived from an EMBL/GenBank/DDBJ whole genome shotgun (WGS) entry which is preliminary data.</text>
</comment>
<dbReference type="EMBL" id="RQIS01000007">
    <property type="protein sequence ID" value="RQH06398.1"/>
    <property type="molecule type" value="Genomic_DNA"/>
</dbReference>
<evidence type="ECO:0000259" key="7">
    <source>
        <dbReference type="Pfam" id="PF02770"/>
    </source>
</evidence>
<dbReference type="Gene3D" id="1.20.140.10">
    <property type="entry name" value="Butyryl-CoA Dehydrogenase, subunit A, domain 3"/>
    <property type="match status" value="1"/>
</dbReference>
<evidence type="ECO:0000313" key="10">
    <source>
        <dbReference type="Proteomes" id="UP000272778"/>
    </source>
</evidence>
<sequence length="382" mass="40520">MDFSLTEDHVALQDAVRRFCDGEYPAHLRGNAEDPALASLRRKGLAELGVTGLTIDDEHGGSGYGAVETMLVAQELGRALGGAGWLASGLPAAALIGAAGSDAQKDAWLADVAAGEKVLAFAVGEADARYDTARIAVSATETGDGWKISGTKTIVFDAAIADAFVVAVRTSGQRGDEQGLSLFLVDAKTPGISLRHFETIDAREAAHVAFKDVAVSNADLIGEAGQSYELIEAALDRANAALVAESVGALEALLDHTAEHLKTRTQFGAPLAKFQGLQHRIADMLISLEQSKSMACAAAMAIDENDARRRRRFVSAAKAYVGDACRTAGEWGIQLHGGMGMTEECRAGHYAKRMFAINMSYGDASWHLQRFTEQRLAQREAA</sequence>
<accession>A0A3N6MRP2</accession>
<keyword evidence="5" id="KW-0560">Oxidoreductase</keyword>
<dbReference type="Pfam" id="PF00441">
    <property type="entry name" value="Acyl-CoA_dh_1"/>
    <property type="match status" value="1"/>
</dbReference>
<dbReference type="InterPro" id="IPR013786">
    <property type="entry name" value="AcylCoA_DH/ox_N"/>
</dbReference>
<evidence type="ECO:0000256" key="2">
    <source>
        <dbReference type="ARBA" id="ARBA00009347"/>
    </source>
</evidence>
<dbReference type="PANTHER" id="PTHR43884:SF20">
    <property type="entry name" value="ACYL-COA DEHYDROGENASE FADE28"/>
    <property type="match status" value="1"/>
</dbReference>
<dbReference type="InterPro" id="IPR046373">
    <property type="entry name" value="Acyl-CoA_Oxase/DH_mid-dom_sf"/>
</dbReference>
<dbReference type="SUPFAM" id="SSF56645">
    <property type="entry name" value="Acyl-CoA dehydrogenase NM domain-like"/>
    <property type="match status" value="1"/>
</dbReference>
<keyword evidence="3" id="KW-0285">Flavoprotein</keyword>
<evidence type="ECO:0000256" key="1">
    <source>
        <dbReference type="ARBA" id="ARBA00001974"/>
    </source>
</evidence>
<comment type="similarity">
    <text evidence="2">Belongs to the acyl-CoA dehydrogenase family.</text>
</comment>